<proteinExistence type="predicted"/>
<dbReference type="EMBL" id="AAXF02000029">
    <property type="protein sequence ID" value="EDO14072.1"/>
    <property type="molecule type" value="Genomic_DNA"/>
</dbReference>
<comment type="caution">
    <text evidence="4">The sequence shown here is derived from an EMBL/GenBank/DDBJ whole genome shotgun (WGS) entry which is preliminary data.</text>
</comment>
<dbReference type="Gene3D" id="2.60.40.1740">
    <property type="entry name" value="hypothetical protein (bacova_03559)"/>
    <property type="match status" value="1"/>
</dbReference>
<protein>
    <recommendedName>
        <fullName evidence="6">DUF4973 domain-containing protein</fullName>
    </recommendedName>
</protein>
<dbReference type="AlphaFoldDB" id="A0AAN3ACY4"/>
<evidence type="ECO:0008006" key="6">
    <source>
        <dbReference type="Google" id="ProtNLM"/>
    </source>
</evidence>
<feature type="domain" description="DUF4973" evidence="3">
    <location>
        <begin position="25"/>
        <end position="153"/>
    </location>
</feature>
<evidence type="ECO:0000313" key="4">
    <source>
        <dbReference type="EMBL" id="EDO14072.1"/>
    </source>
</evidence>
<accession>A0AAN3ACY4</accession>
<gene>
    <name evidence="4" type="ORF">BACOVA_00267</name>
</gene>
<dbReference type="Pfam" id="PF16343">
    <property type="entry name" value="DUF4973"/>
    <property type="match status" value="1"/>
</dbReference>
<evidence type="ECO:0000313" key="5">
    <source>
        <dbReference type="Proteomes" id="UP000005475"/>
    </source>
</evidence>
<dbReference type="InterPro" id="IPR032509">
    <property type="entry name" value="DUF4973"/>
</dbReference>
<feature type="chain" id="PRO_5042899210" description="DUF4973 domain-containing protein" evidence="1">
    <location>
        <begin position="23"/>
        <end position="338"/>
    </location>
</feature>
<feature type="signal peptide" evidence="1">
    <location>
        <begin position="1"/>
        <end position="22"/>
    </location>
</feature>
<dbReference type="InterPro" id="IPR025371">
    <property type="entry name" value="BT_3044-like_C"/>
</dbReference>
<sequence>MRTIYKLLLVVLIGGGTLSSCNDEWTDEQFKQLISFKTQPGGWGVTDVHVRYANSAKYTYNLPVLVSGSTDNTDDRLVSFSLRDDTLDILNFEKFGNRPELYFRELPQKYYSFPKELTIPAGQSHALLPIEFSLDGLDDSQKWALPLKVCEDANGTYAVNPRKYYRTAVLRPILFNEFSGRFSGSSLLGTMAGESDIKFSSTEIKLNVVTDSIVFFYAGQRTEDYEDRINYKVFLQFTGDKVDSKKDLYKMKIWAENEKLKFNSYSTPTYKVSSEMDATKTYLKHTYIVISDIDFDFVDYTSVPNYEIEYNMKGGLSVSRDLDTRKPDEDQGSDSKWW</sequence>
<dbReference type="PROSITE" id="PS51257">
    <property type="entry name" value="PROKAR_LIPOPROTEIN"/>
    <property type="match status" value="1"/>
</dbReference>
<feature type="domain" description="BT-3044-like C-terminal" evidence="2">
    <location>
        <begin position="167"/>
        <end position="316"/>
    </location>
</feature>
<dbReference type="Proteomes" id="UP000005475">
    <property type="component" value="Unassembled WGS sequence"/>
</dbReference>
<evidence type="ECO:0000256" key="1">
    <source>
        <dbReference type="SAM" id="SignalP"/>
    </source>
</evidence>
<dbReference type="Gene3D" id="2.40.128.440">
    <property type="entry name" value="Uncharacterised protein PF14274, DUF4361"/>
    <property type="match status" value="1"/>
</dbReference>
<evidence type="ECO:0000259" key="2">
    <source>
        <dbReference type="Pfam" id="PF14274"/>
    </source>
</evidence>
<keyword evidence="1" id="KW-0732">Signal</keyword>
<reference evidence="4 5" key="1">
    <citation type="submission" date="2007-03" db="EMBL/GenBank/DDBJ databases">
        <authorList>
            <person name="Fulton L."/>
            <person name="Clifton S."/>
            <person name="Fulton B."/>
            <person name="Xu J."/>
            <person name="Minx P."/>
            <person name="Pepin K.H."/>
            <person name="Johnson M."/>
            <person name="Thiruvilangam P."/>
            <person name="Bhonagiri V."/>
            <person name="Nash W.E."/>
            <person name="Mardis E.R."/>
            <person name="Wilson R.K."/>
        </authorList>
    </citation>
    <scope>NUCLEOTIDE SEQUENCE [LARGE SCALE GENOMIC DNA]</scope>
    <source>
        <strain evidence="5">ATCC 8483 / DSM 1896 / JCM 5824 / BCRC 10623 / CCUG 4943 / NCTC 11153</strain>
    </source>
</reference>
<dbReference type="GeneID" id="29454082"/>
<dbReference type="Pfam" id="PF14274">
    <property type="entry name" value="BT_3044-like_C"/>
    <property type="match status" value="1"/>
</dbReference>
<name>A0AAN3ACY4_BACO1</name>
<dbReference type="RefSeq" id="WP_004297739.1">
    <property type="nucleotide sequence ID" value="NZ_DS264573.1"/>
</dbReference>
<organism evidence="4 5">
    <name type="scientific">Bacteroides ovatus (strain ATCC 8483 / DSM 1896 / JCM 5824 / BCRC 10623 / CCUG 4943 / NCTC 11153)</name>
    <dbReference type="NCBI Taxonomy" id="411476"/>
    <lineage>
        <taxon>Bacteria</taxon>
        <taxon>Pseudomonadati</taxon>
        <taxon>Bacteroidota</taxon>
        <taxon>Bacteroidia</taxon>
        <taxon>Bacteroidales</taxon>
        <taxon>Bacteroidaceae</taxon>
        <taxon>Bacteroides</taxon>
    </lineage>
</organism>
<evidence type="ECO:0000259" key="3">
    <source>
        <dbReference type="Pfam" id="PF16343"/>
    </source>
</evidence>
<reference evidence="5" key="2">
    <citation type="submission" date="2007-04" db="EMBL/GenBank/DDBJ databases">
        <title>Draft genome sequence of Bacteroides ovatus (ATCC 8483).</title>
        <authorList>
            <person name="Sudarsanam P."/>
            <person name="Ley R."/>
            <person name="Guruge J."/>
            <person name="Turnbaugh P.J."/>
            <person name="Mahowald M."/>
            <person name="Liep D."/>
            <person name="Gordon J."/>
        </authorList>
    </citation>
    <scope>NUCLEOTIDE SEQUENCE [LARGE SCALE GENOMIC DNA]</scope>
    <source>
        <strain evidence="5">ATCC 8483 / DSM 1896 / JCM 5824 / BCRC 10623 / CCUG 4943 / NCTC 11153</strain>
    </source>
</reference>